<dbReference type="InterPro" id="IPR046537">
    <property type="entry name" value="DUF6602"/>
</dbReference>
<gene>
    <name evidence="2" type="ORF">SAMN05444274_1312</name>
</gene>
<dbReference type="RefSeq" id="WP_139249812.1">
    <property type="nucleotide sequence ID" value="NZ_FQUM01000031.1"/>
</dbReference>
<feature type="domain" description="DUF6602" evidence="1">
    <location>
        <begin position="22"/>
        <end position="116"/>
    </location>
</feature>
<dbReference type="Pfam" id="PF20247">
    <property type="entry name" value="DUF6602"/>
    <property type="match status" value="1"/>
</dbReference>
<accession>A0A1M5GR87</accession>
<dbReference type="EMBL" id="FQUM01000031">
    <property type="protein sequence ID" value="SHG06236.1"/>
    <property type="molecule type" value="Genomic_DNA"/>
</dbReference>
<evidence type="ECO:0000259" key="1">
    <source>
        <dbReference type="Pfam" id="PF20247"/>
    </source>
</evidence>
<dbReference type="STRING" id="1484053.SAMN05444274_1312"/>
<proteinExistence type="predicted"/>
<reference evidence="3" key="1">
    <citation type="submission" date="2016-11" db="EMBL/GenBank/DDBJ databases">
        <authorList>
            <person name="Varghese N."/>
            <person name="Submissions S."/>
        </authorList>
    </citation>
    <scope>NUCLEOTIDE SEQUENCE [LARGE SCALE GENOMIC DNA]</scope>
    <source>
        <strain evidence="3">DSM 26910</strain>
    </source>
</reference>
<dbReference type="Proteomes" id="UP000184164">
    <property type="component" value="Unassembled WGS sequence"/>
</dbReference>
<evidence type="ECO:0000313" key="2">
    <source>
        <dbReference type="EMBL" id="SHG06236.1"/>
    </source>
</evidence>
<evidence type="ECO:0000313" key="3">
    <source>
        <dbReference type="Proteomes" id="UP000184164"/>
    </source>
</evidence>
<name>A0A1M5GR87_9BACT</name>
<sequence>MSIITIADLLNEFVKAEVEILNQQNIKHPTTIGTMYEGLTATVLNKSIFQHLNLKVVRNSFINNCNTEFDVLLVEGKGKEIPYTDRFVYEPEQVIAIIQVKKNLYSKDIEEGYNNFRFLIDYYESKEPEKFVNKLFRDSFRHICQKDISAIESGELTQNERLIFHHLWIDASLPVRIIWGYNGFKSEYNFRDSFYDYLSKNITLDFENKIAGFGPYNFPNQIICGQYSMLKNNGMPFIQPLSKNGWWSFYVTSSYNPTYYFLELIWTRLTYKFEPLPLELFGEDLDMQPAYKYLDCRIKELDGNLGWEYNNILISDEDLKANTEVSQWEPTELDLAQFEIVTELCHKYEIDLETDADLESYVIKNGYSSLDEFVEKLKATGLVYIENGKLMLLTDQCQCIIQNGKFYAAENKSGRLTNWSLKELGKKKNEN</sequence>
<keyword evidence="3" id="KW-1185">Reference proteome</keyword>
<dbReference type="OrthoDB" id="1550554at2"/>
<protein>
    <recommendedName>
        <fullName evidence="1">DUF6602 domain-containing protein</fullName>
    </recommendedName>
</protein>
<dbReference type="AlphaFoldDB" id="A0A1M5GR87"/>
<organism evidence="2 3">
    <name type="scientific">Mariniphaga anaerophila</name>
    <dbReference type="NCBI Taxonomy" id="1484053"/>
    <lineage>
        <taxon>Bacteria</taxon>
        <taxon>Pseudomonadati</taxon>
        <taxon>Bacteroidota</taxon>
        <taxon>Bacteroidia</taxon>
        <taxon>Marinilabiliales</taxon>
        <taxon>Prolixibacteraceae</taxon>
        <taxon>Mariniphaga</taxon>
    </lineage>
</organism>